<comment type="caution">
    <text evidence="1">The sequence shown here is derived from an EMBL/GenBank/DDBJ whole genome shotgun (WGS) entry which is preliminary data.</text>
</comment>
<dbReference type="Proteomes" id="UP001148737">
    <property type="component" value="Unassembled WGS sequence"/>
</dbReference>
<dbReference type="EMBL" id="JANAKD010000606">
    <property type="protein sequence ID" value="KAJ3492407.1"/>
    <property type="molecule type" value="Genomic_DNA"/>
</dbReference>
<evidence type="ECO:0000313" key="2">
    <source>
        <dbReference type="Proteomes" id="UP001148737"/>
    </source>
</evidence>
<name>A0ACC1QSI1_9HYPO</name>
<organism evidence="1 2">
    <name type="scientific">Lecanicillium saksenae</name>
    <dbReference type="NCBI Taxonomy" id="468837"/>
    <lineage>
        <taxon>Eukaryota</taxon>
        <taxon>Fungi</taxon>
        <taxon>Dikarya</taxon>
        <taxon>Ascomycota</taxon>
        <taxon>Pezizomycotina</taxon>
        <taxon>Sordariomycetes</taxon>
        <taxon>Hypocreomycetidae</taxon>
        <taxon>Hypocreales</taxon>
        <taxon>Cordycipitaceae</taxon>
        <taxon>Lecanicillium</taxon>
    </lineage>
</organism>
<protein>
    <submittedName>
        <fullName evidence="1">Uncharacterized protein</fullName>
    </submittedName>
</protein>
<reference evidence="1" key="1">
    <citation type="submission" date="2022-07" db="EMBL/GenBank/DDBJ databases">
        <title>Genome Sequence of Lecanicillium saksenae.</title>
        <authorList>
            <person name="Buettner E."/>
        </authorList>
    </citation>
    <scope>NUCLEOTIDE SEQUENCE</scope>
    <source>
        <strain evidence="1">VT-O1</strain>
    </source>
</reference>
<gene>
    <name evidence="1" type="ORF">NLG97_g5419</name>
</gene>
<keyword evidence="2" id="KW-1185">Reference proteome</keyword>
<sequence>MEAAQHKVRTPEEAVARIAYLASDVIVSVQPSLAADSEFSSHLKRYAARKDQSLVAAGAGAVPDSAMNSSSLSD</sequence>
<evidence type="ECO:0000313" key="1">
    <source>
        <dbReference type="EMBL" id="KAJ3492407.1"/>
    </source>
</evidence>
<proteinExistence type="predicted"/>
<accession>A0ACC1QSI1</accession>